<accession>A0A1M5TE41</accession>
<name>A0A1M5TE41_9CLOT</name>
<dbReference type="Pfam" id="PF05593">
    <property type="entry name" value="RHS_repeat"/>
    <property type="match status" value="4"/>
</dbReference>
<reference evidence="5 6" key="1">
    <citation type="submission" date="2016-11" db="EMBL/GenBank/DDBJ databases">
        <authorList>
            <person name="Jaros S."/>
            <person name="Januszkiewicz K."/>
            <person name="Wedrychowicz H."/>
        </authorList>
    </citation>
    <scope>NUCLEOTIDE SEQUENCE [LARGE SCALE GENOMIC DNA]</scope>
    <source>
        <strain evidence="5 6">DSM 3089</strain>
    </source>
</reference>
<gene>
    <name evidence="5" type="ORF">SAMN02745196_00540</name>
</gene>
<dbReference type="InterPro" id="IPR036844">
    <property type="entry name" value="Hint_dom_sf"/>
</dbReference>
<dbReference type="Pfam" id="PF25023">
    <property type="entry name" value="TEN_YD-shell"/>
    <property type="match status" value="5"/>
</dbReference>
<evidence type="ECO:0000256" key="3">
    <source>
        <dbReference type="SAM" id="Phobius"/>
    </source>
</evidence>
<protein>
    <submittedName>
        <fullName evidence="5">Intein C-terminal splicing region/RHS repeat-associated core domain-containing protein</fullName>
    </submittedName>
</protein>
<organism evidence="5 6">
    <name type="scientific">Clostridium collagenovorans DSM 3089</name>
    <dbReference type="NCBI Taxonomy" id="1121306"/>
    <lineage>
        <taxon>Bacteria</taxon>
        <taxon>Bacillati</taxon>
        <taxon>Bacillota</taxon>
        <taxon>Clostridia</taxon>
        <taxon>Eubacteriales</taxon>
        <taxon>Clostridiaceae</taxon>
        <taxon>Clostridium</taxon>
    </lineage>
</organism>
<dbReference type="InterPro" id="IPR050708">
    <property type="entry name" value="T6SS_VgrG/RHS"/>
</dbReference>
<evidence type="ECO:0000313" key="6">
    <source>
        <dbReference type="Proteomes" id="UP000184526"/>
    </source>
</evidence>
<dbReference type="NCBIfam" id="TIGR03696">
    <property type="entry name" value="Rhs_assc_core"/>
    <property type="match status" value="1"/>
</dbReference>
<dbReference type="PANTHER" id="PTHR32305">
    <property type="match status" value="1"/>
</dbReference>
<dbReference type="STRING" id="1121306.SAMN02745196_00540"/>
<dbReference type="PROSITE" id="PS50818">
    <property type="entry name" value="INTEIN_C_TER"/>
    <property type="match status" value="1"/>
</dbReference>
<sequence>MISKYLKISHFKRNIVLLLCSIMIINIITPGLKVFASEENSNKDNLDYVLFSNSNKNNLKFNVNSTFIEGNIYCGNDVEYTGEENLYINGDANILGEYEINKFNITKEKKNEKEKMASILEETVKNNNYGAVYKEDVEFKEDILDISKSLKVDGSLWINRTVLSGEGCILSKNDIKYDAINDKKNQYNVFLGSEEGNITISGSDIVINGIIYAPKGKVKINAKKLTVSGAIYADNIEFNGTQLTVNKNEKLVSGQLFKPDIVIEETGELKENRKITLDISKNKDCDILTEKNTVWSITPINHSNKDTSKEESVFIDEENSNAFTKNLIIKHSGEYLVKIKTKTNKRSYEYEKKLIIGEDKAPIADFTVKPVNLRGEDKKAKVEIKDISYSKDGDTIVNRIWSIQYDSNNNGDFSDEESKVISDRNETSVTFETSNVGKYKIELYVEETFDNTIEKFISKEDYKTANTENKIVQQKIFMVDNVKPEASIELETVPKTDLVFTVSNADTDKINKYGSKIEELKGSLEDQGIKTNISTVTTSSLTAQDKFAWKEYDHYNYSDWYLPTLEKHIIYEKNNIKMLGYSRTPLKDFLFVDDKNSSQKIFNFDIQRDTTDWHSIEGGGFLFNTTIENNKINGYCILLTQQGLKLVQINNANLDSFQNGGYEYVQNAGRLLQSFPISNLYAKHHIKIVVDSRSISVWDNDKIIIDNYKLPEENIGFGYGPITSHASHGCSQQSYFTFENIKMETVTGKSLAKVLEGYDWTEGASKYVINLSDEEVPDFKGDKQVGIVSKSLIENNIKFAGIGNEKNKAQYEKILKNTDGIYLDGEDILKSMDTLSNYVMSNEISKDYSVDRYITLEDEISYRNHYKDYENDEIEEELWEYEHDPKIFDNELKEIELISQNEPITKFIKTGAYSIRVKVRDNPVGNQEGLDEYKKWSDESIFQKVLIANTRPIADMDVNVYKDSKSKESCIINVVNKSFDNDHKSFENKGIEETNYKWKNIKEDKWNEGTIPNRAKVGETYLLALTVKDKEGILSNPCVKIIETDSLKEPEIVEDKEAPKIYIDLSKIKANVGEAVEIKAYAIDNMGVDNFELYINDEKVISNPGRIFYTGNKEEIVSIEAKARDIYGNESTEKRELQIIDDRDKIPPTIEVDNILQESLNTSPIKVIGTIKDNIALKYYKLEYKLKGTENFETLKEEAKEVSNGIIGEINPNILENGTYELRISAEDVAGNRVYVTYEYTINIEEGSRPTEKDTEPPKITIELSTTKAKLNEKINAIIKVEDNKAVEKVEVFKDEKLVMNSPGEIEFSEATAGIRKIKVIALDKEGNKSIKEAEVMIIDDRDKNSPIVNITSPLNGEVVKDKVSIKGTVKDDISLEKYKLQYKATASNQFITFAESTQCKENEEIGILDTNNLQDGNYKVRLIAEDKGGNTSIIEHEYIVDNKKKVDPDEPGQSNPDIESPKIKIALSNYTPEIGEEIKGYISVWDNVKVAEVKAFIDGKETQIVNNQISLTINELKTVFIEVTASDESGNKSRLETQCTAYNKEDKIPPKAEIKEIEEIITKPTTIIGTAKDETELSKYVLEYREKGDIKFNQFHESEVEKDNEVLGKFDPTTLGNGIYEIRLKAIDKGGNEATSIATVIVEGKMKIGHLSLGFQDITANLSGLNLSLNRNYDNRNKKNGDFGIGWTLGLDNIKFYERTKLGEGYEQIKQGSLLTTTYVVKETEPHDVMINYGDGTSDRFKVVLSPKQQLYVPLYSTNIEFECITNPNIKLEINGNKEKFIGGKVGYVENIDDFDPQEFILTTKDQSKIYFNKYTGIKSIESINGDKIKVTENGYEHSSGRGITFKRDSKGRIVEAKDPVSNVTSYNYDNNGDLVSVTNPLGNKVQFKYDDNHNIIEMLDPTGTPIVRNEYDEAGKIIRSIDAEGNVIEYTHDIDGRQEVVKDKLGNNTIYTYDDEGNVLSVIDALGNKTLNKYDDNNNLISSTDPLGNVTNFEYDSKNNLISSIDSLGNKINNTFNDRGQLTKIQGMGVTSLLVNYDENGNVSDASDAEGNKTSYSYDKNGKLSGVTDKLGSLLNVVYDSKGNVTSTIDANGNATEYNYDDLGRCISKKINKKIVNQDSKKKSNDTEVLTEVYVYDKLNNIIQVIDAEGNISIIEYNVSNKVEYVLDAKNRKTSYHYDKLGNLTEINYYDNTKETFKYDEKGNMIEAIDRNGQKLTYTYDKLDRLLSITLINGSKKEYSYDEKGRLKTESSLSGEVTSYEYDTLDRNTSITDAYGNKIKFTYNNASKLETMTDALGNVYKYEYDKNGNRTKLTLPDLTTMTLEYDERGRVVKEINQNNEETNYKYDKVDNLVEVKDALGGRWKYQYNEVGELASVEDANNNITKYQYDKLGRPIKVISPLGYEATTTYDEIGNVKSFTNYSGIKTTYEYDEGYRLVKETIKDDTIEYFYNKFGLLESVIDKHGETKYKYNELNLLEEKTLPNNVKLTYNYDKSGRISKFITPYGNTSYEYDKLDRIQRVVGRNGEATVYEYDALGNRTKVKYANGVTMKYSYDKCSRLVKEETLDKNGQVISKYLYTLGKCGERLKVEELDQSIEYKYDEINRLIEEKIIGSKKEKNYKYKYDAVGNRLSKEEDGIETTYKYNKLNQLLKENKENSETSYSYDKNGSLINQYSGEQNVAYSYNNKSQLINTTIQKGSEVSIESYEYDFEGNRIEKTVNEETINYIVNTNDYLAQVVAEVDERGNLLTYYNRGEELINLEREGNREKSKEIKYYLYDGHGSVRALVDKNGTVTDIYKYDAFGNILESEGSTENSYLYAGEQYDANTGFYYLRARYMNPKTGTFVSMDEYPGSVYDPVSLHKYLYANANPVMYKDPTGYFSLAELQVSTAISTILDSVQVMQIKKFFNIVNALTTIVDTGSTVLSLINGTASLSDVCAALAKGMLTGTLLNKICAISAVSVILKPILVVMDLVPILDGIQQALKDKNYPLAGLRILQGLAAIFGGTQSCFVGETLVSTENGEKRIDEIKEGEYVWAENIETGEKELKKVLRVYENETDKIVHIKVNGEEIESTENHPFYVEERGWVSASELKVGDKLRSKEDKIVVVEEVEIEQLKEKIKVYNLEVEDNHNYYVSGNKVLVHNTCKEGGDKAKTGPKPFGTGPHNKKIAEVADSVTDGTVIAGGQRLPERGFKTPNGKKSSRRPDILVEKPDGSIYGINLGKTTKSGVPIKREVEALYDLEDIGIDMHFVPYFK</sequence>
<dbReference type="InterPro" id="IPR003587">
    <property type="entry name" value="Hint_dom_N"/>
</dbReference>
<keyword evidence="1" id="KW-0677">Repeat</keyword>
<dbReference type="InterPro" id="IPR056823">
    <property type="entry name" value="TEN-like_YD-shell"/>
</dbReference>
<dbReference type="SMART" id="SM00306">
    <property type="entry name" value="HintN"/>
    <property type="match status" value="1"/>
</dbReference>
<dbReference type="Gene3D" id="2.180.10.10">
    <property type="entry name" value="RHS repeat-associated core"/>
    <property type="match status" value="4"/>
</dbReference>
<evidence type="ECO:0000256" key="2">
    <source>
        <dbReference type="SAM" id="MobiDB-lite"/>
    </source>
</evidence>
<dbReference type="NCBIfam" id="TIGR01443">
    <property type="entry name" value="intein_Cterm"/>
    <property type="match status" value="1"/>
</dbReference>
<dbReference type="Pfam" id="PF07591">
    <property type="entry name" value="PT-HINT"/>
    <property type="match status" value="1"/>
</dbReference>
<dbReference type="InterPro" id="IPR031325">
    <property type="entry name" value="RHS_repeat"/>
</dbReference>
<proteinExistence type="predicted"/>
<feature type="region of interest" description="Disordered" evidence="2">
    <location>
        <begin position="3186"/>
        <end position="3206"/>
    </location>
</feature>
<dbReference type="SUPFAM" id="SSF51294">
    <property type="entry name" value="Hedgehog/intein (Hint) domain"/>
    <property type="match status" value="1"/>
</dbReference>
<dbReference type="PANTHER" id="PTHR32305:SF17">
    <property type="entry name" value="TRNA NUCLEASE WAPA"/>
    <property type="match status" value="1"/>
</dbReference>
<keyword evidence="3" id="KW-0812">Transmembrane</keyword>
<dbReference type="EMBL" id="FQXP01000003">
    <property type="protein sequence ID" value="SHH48966.1"/>
    <property type="molecule type" value="Genomic_DNA"/>
</dbReference>
<dbReference type="OrthoDB" id="9771173at2"/>
<dbReference type="CDD" id="cd00081">
    <property type="entry name" value="Hint"/>
    <property type="match status" value="1"/>
</dbReference>
<dbReference type="RefSeq" id="WP_072829786.1">
    <property type="nucleotide sequence ID" value="NZ_FQXP01000003.1"/>
</dbReference>
<dbReference type="InterPro" id="IPR022385">
    <property type="entry name" value="Rhs_assc_core"/>
</dbReference>
<feature type="transmembrane region" description="Helical" evidence="3">
    <location>
        <begin position="15"/>
        <end position="36"/>
    </location>
</feature>
<evidence type="ECO:0000313" key="5">
    <source>
        <dbReference type="EMBL" id="SHH48966.1"/>
    </source>
</evidence>
<dbReference type="InterPro" id="IPR006530">
    <property type="entry name" value="YD"/>
</dbReference>
<dbReference type="PROSITE" id="PS50817">
    <property type="entry name" value="INTEIN_N_TER"/>
    <property type="match status" value="1"/>
</dbReference>
<evidence type="ECO:0000256" key="1">
    <source>
        <dbReference type="ARBA" id="ARBA00022737"/>
    </source>
</evidence>
<dbReference type="NCBIfam" id="TIGR01445">
    <property type="entry name" value="intein_Nterm"/>
    <property type="match status" value="1"/>
</dbReference>
<evidence type="ECO:0000259" key="4">
    <source>
        <dbReference type="SMART" id="SM00306"/>
    </source>
</evidence>
<keyword evidence="3" id="KW-0472">Membrane</keyword>
<dbReference type="Gene3D" id="2.170.16.10">
    <property type="entry name" value="Hedgehog/Intein (Hint) domain"/>
    <property type="match status" value="1"/>
</dbReference>
<feature type="domain" description="Hint" evidence="4">
    <location>
        <begin position="3008"/>
        <end position="3102"/>
    </location>
</feature>
<keyword evidence="3" id="KW-1133">Transmembrane helix</keyword>
<dbReference type="GO" id="GO:0016539">
    <property type="term" value="P:intein-mediated protein splicing"/>
    <property type="evidence" value="ECO:0007669"/>
    <property type="project" value="InterPro"/>
</dbReference>
<dbReference type="Proteomes" id="UP000184526">
    <property type="component" value="Unassembled WGS sequence"/>
</dbReference>
<dbReference type="InterPro" id="IPR030934">
    <property type="entry name" value="Intein_C"/>
</dbReference>
<dbReference type="InterPro" id="IPR006141">
    <property type="entry name" value="Intein_N"/>
</dbReference>
<dbReference type="NCBIfam" id="TIGR01643">
    <property type="entry name" value="YD_repeat_2x"/>
    <property type="match status" value="8"/>
</dbReference>
<keyword evidence="6" id="KW-1185">Reference proteome</keyword>